<evidence type="ECO:0000313" key="2">
    <source>
        <dbReference type="EMBL" id="ABA61392.1"/>
    </source>
</evidence>
<protein>
    <submittedName>
        <fullName evidence="2">Hypothetical transmembrane protein</fullName>
    </submittedName>
</protein>
<keyword evidence="1" id="KW-0472">Membrane</keyword>
<dbReference type="EMBL" id="DQ156348">
    <property type="protein sequence ID" value="ABA61392.1"/>
    <property type="molecule type" value="Genomic_DNA"/>
</dbReference>
<sequence length="85" mass="9630">MLFKPLSDQNGTKTPSWASRVWFLIVMFGSSLYVWFEVSQHLAIWSLCTLMLSTALLNAGWIAFARISQGRETSLLFESIALNDD</sequence>
<dbReference type="AlphaFoldDB" id="Q2QAQ4"/>
<evidence type="ECO:0000256" key="1">
    <source>
        <dbReference type="SAM" id="Phobius"/>
    </source>
</evidence>
<keyword evidence="1" id="KW-1133">Transmembrane helix</keyword>
<name>Q2QAQ4_9ARCH</name>
<proteinExistence type="predicted"/>
<feature type="transmembrane region" description="Helical" evidence="1">
    <location>
        <begin position="21"/>
        <end position="36"/>
    </location>
</feature>
<keyword evidence="1 2" id="KW-0812">Transmembrane</keyword>
<accession>Q2QAQ4</accession>
<reference evidence="2" key="1">
    <citation type="journal article" date="2006" name="Nature">
        <title>Proteorhodopsin lateral gene transfer between marine planktonic Bacteria and Archaea.</title>
        <authorList>
            <person name="Frigaard N.U."/>
            <person name="Martinez A."/>
            <person name="Mincer T.J."/>
            <person name="DeLong E.F."/>
        </authorList>
    </citation>
    <scope>NUCLEOTIDE SEQUENCE</scope>
</reference>
<feature type="transmembrane region" description="Helical" evidence="1">
    <location>
        <begin position="42"/>
        <end position="64"/>
    </location>
</feature>
<organism evidence="2">
    <name type="scientific">uncultured marine group II euryarchaeote HF70_59C08</name>
    <dbReference type="NCBI Taxonomy" id="347540"/>
    <lineage>
        <taxon>Archaea</taxon>
        <taxon>Methanobacteriati</taxon>
        <taxon>Thermoplasmatota</taxon>
        <taxon>Candidatus Poseidoniia</taxon>
        <taxon>Candidatus Poseidoniales</taxon>
        <taxon>environmental samples</taxon>
    </lineage>
</organism>